<keyword evidence="4" id="KW-0325">Glycoprotein</keyword>
<comment type="caution">
    <text evidence="5">Lacks conserved residue(s) required for the propagation of feature annotation.</text>
</comment>
<keyword evidence="1" id="KW-0732">Signal</keyword>
<dbReference type="RefSeq" id="XP_065667672.1">
    <property type="nucleotide sequence ID" value="XM_065811600.1"/>
</dbReference>
<dbReference type="InterPro" id="IPR001747">
    <property type="entry name" value="Vitellogenin_N"/>
</dbReference>
<evidence type="ECO:0000259" key="6">
    <source>
        <dbReference type="PROSITE" id="PS51211"/>
    </source>
</evidence>
<dbReference type="SUPFAM" id="SSF48431">
    <property type="entry name" value="Lipovitellin-phosvitin complex, superhelical domain"/>
    <property type="match status" value="1"/>
</dbReference>
<dbReference type="InterPro" id="IPR015819">
    <property type="entry name" value="Lipid_transp_b-sht_shell"/>
</dbReference>
<dbReference type="InterPro" id="IPR050733">
    <property type="entry name" value="Vitellogenin/Apolipophorin"/>
</dbReference>
<protein>
    <submittedName>
        <fullName evidence="9">Uncharacterized protein LOC101240168 isoform X4</fullName>
    </submittedName>
</protein>
<proteinExistence type="predicted"/>
<dbReference type="GeneID" id="101240168"/>
<dbReference type="PROSITE" id="PS51233">
    <property type="entry name" value="VWFD"/>
    <property type="match status" value="1"/>
</dbReference>
<accession>A0ABM4D0B9</accession>
<evidence type="ECO:0000313" key="8">
    <source>
        <dbReference type="Proteomes" id="UP001652625"/>
    </source>
</evidence>
<feature type="domain" description="VWFD" evidence="7">
    <location>
        <begin position="2838"/>
        <end position="3004"/>
    </location>
</feature>
<evidence type="ECO:0000256" key="5">
    <source>
        <dbReference type="PROSITE-ProRule" id="PRU00557"/>
    </source>
</evidence>
<keyword evidence="8" id="KW-1185">Reference proteome</keyword>
<dbReference type="PANTHER" id="PTHR23345">
    <property type="entry name" value="VITELLOGENIN-RELATED"/>
    <property type="match status" value="1"/>
</dbReference>
<evidence type="ECO:0000259" key="7">
    <source>
        <dbReference type="PROSITE" id="PS51233"/>
    </source>
</evidence>
<evidence type="ECO:0000313" key="9">
    <source>
        <dbReference type="RefSeq" id="XP_065667672.1"/>
    </source>
</evidence>
<dbReference type="Pfam" id="PF01347">
    <property type="entry name" value="Vitellogenin_N"/>
    <property type="match status" value="1"/>
</dbReference>
<dbReference type="PROSITE" id="PS51211">
    <property type="entry name" value="VITELLOGENIN"/>
    <property type="match status" value="1"/>
</dbReference>
<dbReference type="SUPFAM" id="SSF56968">
    <property type="entry name" value="Lipovitellin-phosvitin complex, beta-sheet shell regions"/>
    <property type="match status" value="2"/>
</dbReference>
<keyword evidence="3" id="KW-1015">Disulfide bond</keyword>
<gene>
    <name evidence="9" type="primary">LOC101240168</name>
</gene>
<dbReference type="InterPro" id="IPR015817">
    <property type="entry name" value="Vitellinogen_open_b-sht_sub1"/>
</dbReference>
<dbReference type="SMART" id="SM00638">
    <property type="entry name" value="LPD_N"/>
    <property type="match status" value="1"/>
</dbReference>
<evidence type="ECO:0000256" key="3">
    <source>
        <dbReference type="ARBA" id="ARBA00023157"/>
    </source>
</evidence>
<dbReference type="PANTHER" id="PTHR23345:SF15">
    <property type="entry name" value="VITELLOGENIN 1-RELATED"/>
    <property type="match status" value="1"/>
</dbReference>
<dbReference type="InterPro" id="IPR015816">
    <property type="entry name" value="Vitellinogen_b-sht_N"/>
</dbReference>
<dbReference type="Gene3D" id="2.30.230.10">
    <property type="entry name" value="Lipovitellin, beta-sheet shell regions, chain A"/>
    <property type="match status" value="1"/>
</dbReference>
<dbReference type="Gene3D" id="2.20.50.20">
    <property type="entry name" value="Lipovitellin. Chain A, domain 3"/>
    <property type="match status" value="1"/>
</dbReference>
<dbReference type="Pfam" id="PF00094">
    <property type="entry name" value="VWD"/>
    <property type="match status" value="1"/>
</dbReference>
<dbReference type="SMART" id="SM01169">
    <property type="entry name" value="DUF1943"/>
    <property type="match status" value="1"/>
</dbReference>
<dbReference type="InterPro" id="IPR001846">
    <property type="entry name" value="VWF_type-D"/>
</dbReference>
<keyword evidence="2" id="KW-0758">Storage protein</keyword>
<dbReference type="Gene3D" id="2.20.80.10">
    <property type="entry name" value="Lipovitellin-phosvitin complex, chain A, domain 4"/>
    <property type="match status" value="1"/>
</dbReference>
<evidence type="ECO:0000256" key="1">
    <source>
        <dbReference type="ARBA" id="ARBA00022729"/>
    </source>
</evidence>
<dbReference type="Proteomes" id="UP001652625">
    <property type="component" value="Chromosome 12"/>
</dbReference>
<dbReference type="InterPro" id="IPR011030">
    <property type="entry name" value="Lipovitellin_superhlx_dom"/>
</dbReference>
<evidence type="ECO:0000256" key="4">
    <source>
        <dbReference type="ARBA" id="ARBA00023180"/>
    </source>
</evidence>
<evidence type="ECO:0000256" key="2">
    <source>
        <dbReference type="ARBA" id="ARBA00022761"/>
    </source>
</evidence>
<feature type="domain" description="Vitellogenin" evidence="6">
    <location>
        <begin position="1"/>
        <end position="557"/>
    </location>
</feature>
<reference evidence="9" key="1">
    <citation type="submission" date="2025-08" db="UniProtKB">
        <authorList>
            <consortium name="RefSeq"/>
        </authorList>
    </citation>
    <scope>IDENTIFICATION</scope>
</reference>
<sequence>MNEGHVVKVQPSVESTQPDVLNIQRGILSMLQVKNVNDIGNVNDVSGSCKTIYSILNHKKSVPDENILLIKKVKELQTCNHEITHSNIIGNPYSFSGGMKNFNERVNFEQSQSSILESNSHCFYKMDLKNQAQLIDIQCEENFLVKAFSSDYKAGAYVKSRSSMIMVSEQKIFSWVDVYTNFYVASIKYDHNHQHTPPKVPSVVKVSNLLNTLSKEHFSESKFDTAEKFIDFVASLRQLTSNDIFSILQSVELDKPSVRSFLLDGLAQCGSHECLSILFDAIQKNVQLQKEAHRFMPYIAFIKEPSPEIIRLLMGIHQQTKNPSMLLALTTLVHKLCIHRAGECSMSGDIGKVVEDVEYYLLRLLGNNCQVTNSAVLSDIYFALKGIGNIGRSVKALPLIMDCIRNAKHSNVSVAAIQSMRKMKIPDAVIENLREILADKNEDFEKRAEIFLQLMKNPSHEDIILAIDLANDQEESGQVKSFITSFLKGAASNEDPTKQKLRNLFKQTVEKYPLIDFNPSAYQYSKFIQKSANIFQTSAAIDAMILYHPESFVPRALRLNFTTHMLGFSVNALEINARLDGLESIMQKYFADNDYSDSYFGKAFKLPNMELKQKKRRDVKSSYFEELDNKVNMRKPVPHTSIDLKIFNNDIHTFGNEDIPFLNGQWDDLNIIKEMYELTKGKQSTFKQNMILLEASHSVPTILGLPLKIGVNGSSIVSFDLKAKLSTQNILFGTKSATIDVYLNPSVSTHVSAKLNIECIGVGEIGTSFKMNMHAAKKISAKADYAEGKELKIDFDAENDVNDLFNVSYNMFHVLTGKEEKMKGIEKRSSIDICLDDIVNSTEIFGSDTCIILSFPNGYYNQSMPYFPLTGPVQLGVINYPKDALLKKYSLHLIKRDNLYDLTLSTPGSSIKRNYFISLGLKSSQDHGLVALSFGENRKGITLKYKFNNITNEFETSIDCNFTTTPFSLFMQYYNQSDQFTLNKAIGEVINFNFGDYYMKHSSFYNTNYDYWALGTKTEYSPGKVIAGNLKIQYNPQVLTFELSHPTTSSLVSGYFSPSFPYLVGELNITHGNSIDIKGSGRIDIANYKVEGTVNAQPFNQHITAVGVWVPEDKVITLDAKVNENPVSWKANLTTIDGLNYASSLLQISKTVLKNNFSWNSKVFNSDLYVAEKKLFQVASNIEKYSDGINLFVSFYLKDSLSKFNLKFKNSSSLQEVSVDGVFRNKTYGYSLSSHVEEFSNRLNLNVLSKVGVFEEFISLNHSRNQYFSTTVLKIVDHAYISLKKNKQKLECAGQLYGLNLLLVKDLMEHHEKASITMSYTNSQTFKQVFNSTLSYQTSLNNNLDENIFLSIQTDYLNYNGTYEFYNNASSLSLHLFNRTRFTEEDLLDIQSDDAISLPSYEVVTFWWQDSALKKIELKTQPIGIFSIEFSLNDYIVKTKQNDTSYFEPLFVFNIQQDNSIYFKIMKENLFLNNLFLLYENDIENVKIIISTIFGQFAEQVLNKLDISKEKKMIMLDNLKSSAFMYFTNLECNGEDVYKKFINHRLTEDEITDFILKLIYISNSSETSKSVKNVQLASTKNSTINMFYSMAWLLLNESSGSSFDREFVSHAKNFIDIIHSSFNSDFMKPSNQQKFDQLTQHFSSDMKTKFSLAVQNIVEFLKSWKYWPDGTFDENLINFFEELSNNKTIKVLILDWEKQFINFFLKQSKVPDEISNSIALFTDDLDYVKLVSNVLKYILYNMNVTENVEIHLNEILSSATLDQVLYKFCSIVTLHGNLNEDNSFFLEYLKNQNSTMFFEKSKMAMSRYKIPKDFLDEVFSFLEKKQPLEQYKDILKLATTSYSSKIFMNAIDRANSSLLLKFLSLLLKEENEYLQTMKILVSNETQAIQKVKNVYKMFLKSEYVSQNGIQDFKQLNDFLSEIFFEDQNISNKLKLLGLDYHNKLKILLKERVSSNWYNRIIGFINKVEKHLIDVDVQKLSINATLEILKFVEQVHQDASLFVGNKLGNYLYEDIVSLSKGLLSRTIFNGEDALSILTRLSIDLNEKLLFLLRLLKQFSETELKHFTQNFVKNNQIDYYKVYQSIWDKKFSSKDNIKHVSGLLNGLEQYLSDESIKWTGNYSLINTLSNLIFVIQSVNYSDINMFIDSYKQIDLNSLNNSTIDAYISMLLHIMGQVEINNKSIDLIIYEYIPKLMQFSKTSSDYLDLFLSKYIRLLENGKHSISNGFQYLKDNLKNQKQNKFIKFLIEVFVPGIDGLLALIEEYNPEFLSFFDDHDHACLDLLKKLETNETFQYNTLVQFPVINYVSGKSDFNTTACNIRKHLGIIIRLKKDDMFLDKVLNQVDNIVLKLFDEAKTEALVSQKTGVGLFTAFRNMNFKSKLMLHNITFNIILPLLSSLKYFEAYRFHQQYLSLEKQDFLKIIESYFFTRFQHFTMIPVDKFLNENIPVAIKSSKNHLKHATLITMKNIDKMKAQFSNQLFVVNPISYVKNIPKNIFDQLSKNIRKNRTMHTHRLHILEGKIRNTHQILINKMAKKADLVQEIIEKLQNSSKKLIFETFPVISKDNVLLEKLINNSENNIVNVNLKQKLIILSNISRNLRSQKFEAVYFFDVKSNLTKKFDLFMKDIKDRFIDADNLHLIQKSFKYLIMDFKQFTNQLIYPQVAYIVTYLDGNICQFKLNLSQIYKENNDSYLFKWQKSYDAVQTEIYKEYKKLRGLHLTAERNNINKEFLKFGAIHKLLEVQIEPFIQNYIGKIDNIIKIQSEKVHFYYNVLYPYISQRPELIIEAGLKIYQRQLMHIALIVNKAIAIKPLSQFEAYTGKLFQVAFGKKKTTIFAPLPRTAYLFTKSLITFDGKAIFFPTDFQSKKCVFLLARDFLWKRFSIYIRANIFIVDFNNSSVQIEMDTRKVHVYGTDHTIDLPVQINFMSVTRLPNLVKIKHAFGLVIYCRLDVFSCNITVSGYYHNKTLGLFGTNNVDHSDDLRTPNGKLALDLLEFLNAFEMSKKCFISDPSQIFSNQIAKIRAEKEPKCIDVFNQISQDNFMVKTAFLLACSLEDICLVASSFMNRPSEDSKHMLSFPPICEICRDSIKKKRYDQLNHTTINVHVTLLIKLVPEIEKGLKKLIVLAPRLQRELGSKYRLQFSVIGFGGRGLREEPHIQTGNGEINMDAIKVEKALHNLNFIGEQNNKRLGLKALKFASELEPEFQSLLDPTKIFILFDDDILYTNSLLEIMEVHRSMTKRGIILNVANNYRLERDVIGKDSFGMRYLNRLPKGEKHSSVQFPPPDDYMPLIKQSQGAVFTLKAFVSNLPIWEKSWYIALSSALQLQIARDRKLCKECDCRFCKNVKNEECEFDL</sequence>
<dbReference type="Gene3D" id="1.25.10.20">
    <property type="entry name" value="Vitellinogen, superhelical"/>
    <property type="match status" value="1"/>
</dbReference>
<dbReference type="InterPro" id="IPR015255">
    <property type="entry name" value="Vitellinogen_open_b-sht"/>
</dbReference>
<organism evidence="8 9">
    <name type="scientific">Hydra vulgaris</name>
    <name type="common">Hydra</name>
    <name type="synonym">Hydra attenuata</name>
    <dbReference type="NCBI Taxonomy" id="6087"/>
    <lineage>
        <taxon>Eukaryota</taxon>
        <taxon>Metazoa</taxon>
        <taxon>Cnidaria</taxon>
        <taxon>Hydrozoa</taxon>
        <taxon>Hydroidolina</taxon>
        <taxon>Anthoathecata</taxon>
        <taxon>Aplanulata</taxon>
        <taxon>Hydridae</taxon>
        <taxon>Hydra</taxon>
    </lineage>
</organism>
<name>A0ABM4D0B9_HYDVU</name>
<dbReference type="Pfam" id="PF09172">
    <property type="entry name" value="Vit_open_b-sht"/>
    <property type="match status" value="1"/>
</dbReference>